<name>A0A9W9T4X1_9EURO</name>
<proteinExistence type="predicted"/>
<evidence type="ECO:0000313" key="1">
    <source>
        <dbReference type="EMBL" id="KAJ5209436.1"/>
    </source>
</evidence>
<comment type="caution">
    <text evidence="1">The sequence shown here is derived from an EMBL/GenBank/DDBJ whole genome shotgun (WGS) entry which is preliminary data.</text>
</comment>
<keyword evidence="2" id="KW-1185">Reference proteome</keyword>
<reference evidence="1" key="1">
    <citation type="submission" date="2022-11" db="EMBL/GenBank/DDBJ databases">
        <authorList>
            <person name="Petersen C."/>
        </authorList>
    </citation>
    <scope>NUCLEOTIDE SEQUENCE</scope>
    <source>
        <strain evidence="1">IBT 20477</strain>
    </source>
</reference>
<dbReference type="EMBL" id="JAPQKQ010000002">
    <property type="protein sequence ID" value="KAJ5209436.1"/>
    <property type="molecule type" value="Genomic_DNA"/>
</dbReference>
<accession>A0A9W9T4X1</accession>
<gene>
    <name evidence="1" type="ORF">N7449_003815</name>
</gene>
<dbReference type="Proteomes" id="UP001150942">
    <property type="component" value="Unassembled WGS sequence"/>
</dbReference>
<dbReference type="OrthoDB" id="3687641at2759"/>
<dbReference type="AlphaFoldDB" id="A0A9W9T4X1"/>
<sequence>MYTYGWRTGQYDPHAHNKVEHSCVDWEWFEDWLDERKFSEHDKQGLIKRPDGLDKSHSTWAILVLRYGAPRCCGTKPILVLLYGAAVPGAAAPSQHQF</sequence>
<organism evidence="1 2">
    <name type="scientific">Penicillium cf. viridicatum</name>
    <dbReference type="NCBI Taxonomy" id="2972119"/>
    <lineage>
        <taxon>Eukaryota</taxon>
        <taxon>Fungi</taxon>
        <taxon>Dikarya</taxon>
        <taxon>Ascomycota</taxon>
        <taxon>Pezizomycotina</taxon>
        <taxon>Eurotiomycetes</taxon>
        <taxon>Eurotiomycetidae</taxon>
        <taxon>Eurotiales</taxon>
        <taxon>Aspergillaceae</taxon>
        <taxon>Penicillium</taxon>
    </lineage>
</organism>
<protein>
    <submittedName>
        <fullName evidence="1">Uncharacterized protein</fullName>
    </submittedName>
</protein>
<reference evidence="1" key="2">
    <citation type="journal article" date="2023" name="IMA Fungus">
        <title>Comparative genomic study of the Penicillium genus elucidates a diverse pangenome and 15 lateral gene transfer events.</title>
        <authorList>
            <person name="Petersen C."/>
            <person name="Sorensen T."/>
            <person name="Nielsen M.R."/>
            <person name="Sondergaard T.E."/>
            <person name="Sorensen J.L."/>
            <person name="Fitzpatrick D.A."/>
            <person name="Frisvad J.C."/>
            <person name="Nielsen K.L."/>
        </authorList>
    </citation>
    <scope>NUCLEOTIDE SEQUENCE</scope>
    <source>
        <strain evidence="1">IBT 20477</strain>
    </source>
</reference>
<evidence type="ECO:0000313" key="2">
    <source>
        <dbReference type="Proteomes" id="UP001150942"/>
    </source>
</evidence>